<protein>
    <submittedName>
        <fullName evidence="1">Uncharacterized protein</fullName>
    </submittedName>
</protein>
<name>A0ACB8BX30_9AGAM</name>
<organism evidence="1 2">
    <name type="scientific">Leucogyrophana mollusca</name>
    <dbReference type="NCBI Taxonomy" id="85980"/>
    <lineage>
        <taxon>Eukaryota</taxon>
        <taxon>Fungi</taxon>
        <taxon>Dikarya</taxon>
        <taxon>Basidiomycota</taxon>
        <taxon>Agaricomycotina</taxon>
        <taxon>Agaricomycetes</taxon>
        <taxon>Agaricomycetidae</taxon>
        <taxon>Boletales</taxon>
        <taxon>Boletales incertae sedis</taxon>
        <taxon>Leucogyrophana</taxon>
    </lineage>
</organism>
<keyword evidence="2" id="KW-1185">Reference proteome</keyword>
<proteinExistence type="predicted"/>
<accession>A0ACB8BX30</accession>
<evidence type="ECO:0000313" key="2">
    <source>
        <dbReference type="Proteomes" id="UP000790709"/>
    </source>
</evidence>
<evidence type="ECO:0000313" key="1">
    <source>
        <dbReference type="EMBL" id="KAH7929808.1"/>
    </source>
</evidence>
<dbReference type="EMBL" id="MU266337">
    <property type="protein sequence ID" value="KAH7929808.1"/>
    <property type="molecule type" value="Genomic_DNA"/>
</dbReference>
<gene>
    <name evidence="1" type="ORF">BV22DRAFT_97253</name>
</gene>
<comment type="caution">
    <text evidence="1">The sequence shown here is derived from an EMBL/GenBank/DDBJ whole genome shotgun (WGS) entry which is preliminary data.</text>
</comment>
<reference evidence="1" key="1">
    <citation type="journal article" date="2021" name="New Phytol.">
        <title>Evolutionary innovations through gain and loss of genes in the ectomycorrhizal Boletales.</title>
        <authorList>
            <person name="Wu G."/>
            <person name="Miyauchi S."/>
            <person name="Morin E."/>
            <person name="Kuo A."/>
            <person name="Drula E."/>
            <person name="Varga T."/>
            <person name="Kohler A."/>
            <person name="Feng B."/>
            <person name="Cao Y."/>
            <person name="Lipzen A."/>
            <person name="Daum C."/>
            <person name="Hundley H."/>
            <person name="Pangilinan J."/>
            <person name="Johnson J."/>
            <person name="Barry K."/>
            <person name="LaButti K."/>
            <person name="Ng V."/>
            <person name="Ahrendt S."/>
            <person name="Min B."/>
            <person name="Choi I.G."/>
            <person name="Park H."/>
            <person name="Plett J.M."/>
            <person name="Magnuson J."/>
            <person name="Spatafora J.W."/>
            <person name="Nagy L.G."/>
            <person name="Henrissat B."/>
            <person name="Grigoriev I.V."/>
            <person name="Yang Z.L."/>
            <person name="Xu J."/>
            <person name="Martin F.M."/>
        </authorList>
    </citation>
    <scope>NUCLEOTIDE SEQUENCE</scope>
    <source>
        <strain evidence="1">KUC20120723A-06</strain>
    </source>
</reference>
<dbReference type="Proteomes" id="UP000790709">
    <property type="component" value="Unassembled WGS sequence"/>
</dbReference>
<sequence>MGTACGTDRGRYEMKTTSMACTSPPDARSTSNSPAVHVRELFQLNRRITLTLTDAGNISDSSCKSSVGYPTPLWWISHLVTTANTVTKGHIYSLKESQDANVAVIQNWIHKAPEFLIRSLNRSLRVISATGVCDNVCHQPVLHDAEDTSVGSECAVGGYGYRWDNTGCMSQQEVFISFRCSLRPQVQFSGSCGRRFRACAFLERDQVRVGWPCVLPPDASAVISKRPTRLQGPYITCLGDSGV</sequence>